<gene>
    <name evidence="1" type="ORF">AL399_05525</name>
</gene>
<accession>A0A0Q4B7J2</accession>
<proteinExistence type="predicted"/>
<name>A0A0Q4B7J2_9BACT</name>
<protein>
    <recommendedName>
        <fullName evidence="3">Lipoprotein</fullName>
    </recommendedName>
</protein>
<evidence type="ECO:0008006" key="3">
    <source>
        <dbReference type="Google" id="ProtNLM"/>
    </source>
</evidence>
<dbReference type="AlphaFoldDB" id="A0A0Q4B7J2"/>
<reference evidence="1" key="1">
    <citation type="submission" date="2015-08" db="EMBL/GenBank/DDBJ databases">
        <title>Candidatus Bacteriodes Periocalifornicus.</title>
        <authorList>
            <person name="McLean J.S."/>
            <person name="Kelley S."/>
        </authorList>
    </citation>
    <scope>NUCLEOTIDE SEQUENCE [LARGE SCALE GENOMIC DNA]</scope>
    <source>
        <strain evidence="1">12B</strain>
    </source>
</reference>
<dbReference type="STRING" id="1702214.AL399_05525"/>
<keyword evidence="2" id="KW-1185">Reference proteome</keyword>
<dbReference type="EMBL" id="LIIK01000023">
    <property type="protein sequence ID" value="KQM08740.1"/>
    <property type="molecule type" value="Genomic_DNA"/>
</dbReference>
<organism evidence="1 2">
    <name type="scientific">Candidatus [Bacteroides] periocalifornicus</name>
    <dbReference type="NCBI Taxonomy" id="1702214"/>
    <lineage>
        <taxon>Bacteria</taxon>
        <taxon>Pseudomonadati</taxon>
        <taxon>Bacteroidota</taxon>
    </lineage>
</organism>
<comment type="caution">
    <text evidence="1">The sequence shown here is derived from an EMBL/GenBank/DDBJ whole genome shotgun (WGS) entry which is preliminary data.</text>
</comment>
<evidence type="ECO:0000313" key="1">
    <source>
        <dbReference type="EMBL" id="KQM08740.1"/>
    </source>
</evidence>
<dbReference type="PATRIC" id="fig|1702214.3.peg.148"/>
<dbReference type="Proteomes" id="UP000054172">
    <property type="component" value="Unassembled WGS sequence"/>
</dbReference>
<dbReference type="PROSITE" id="PS51257">
    <property type="entry name" value="PROKAR_LIPOPROTEIN"/>
    <property type="match status" value="1"/>
</dbReference>
<sequence length="225" mass="25430">MRNLISLFGGVLVCLCGLLLLGCRKRVVSYEPYGVIEPSEFLVERYLVHPQFILTRYGEGSGGGKLVLLCTHPLRWITPWRDSVGFRRLAARYGDGGFKLYHIDGRDVSFAEPLEIRFEVLEGVKGTDTVWKSVADSVMLEFYSFIPILQKLRSANPTLIQYPESAQTTVCLAEVKKGDLKLVDGSRPIAFQPIPPYRFAREFRVSVRAGEERWQVLNSDKRGGD</sequence>
<evidence type="ECO:0000313" key="2">
    <source>
        <dbReference type="Proteomes" id="UP000054172"/>
    </source>
</evidence>